<feature type="binding site" evidence="1">
    <location>
        <position position="61"/>
    </location>
    <ligand>
        <name>Zn(2+)</name>
        <dbReference type="ChEBI" id="CHEBI:29105"/>
    </ligand>
</feature>
<dbReference type="SUPFAM" id="SSF57716">
    <property type="entry name" value="Glucocorticoid receptor-like (DNA-binding domain)"/>
    <property type="match status" value="1"/>
</dbReference>
<dbReference type="EMBL" id="JANEYG010000003">
    <property type="protein sequence ID" value="KAJ8924498.1"/>
    <property type="molecule type" value="Genomic_DNA"/>
</dbReference>
<keyword evidence="1" id="KW-0863">Zinc-finger</keyword>
<feature type="binding site" evidence="1">
    <location>
        <position position="10"/>
    </location>
    <ligand>
        <name>Zn(2+)</name>
        <dbReference type="ChEBI" id="CHEBI:29105"/>
    </ligand>
</feature>
<dbReference type="Gene3D" id="3.40.1800.20">
    <property type="match status" value="1"/>
</dbReference>
<feature type="compositionally biased region" description="Polar residues" evidence="2">
    <location>
        <begin position="654"/>
        <end position="664"/>
    </location>
</feature>
<feature type="binding site" evidence="1">
    <location>
        <position position="58"/>
    </location>
    <ligand>
        <name>Zn(2+)</name>
        <dbReference type="ChEBI" id="CHEBI:29105"/>
    </ligand>
</feature>
<dbReference type="GO" id="GO:0005634">
    <property type="term" value="C:nucleus"/>
    <property type="evidence" value="ECO:0007669"/>
    <property type="project" value="InterPro"/>
</dbReference>
<keyword evidence="1" id="KW-0479">Metal-binding</keyword>
<dbReference type="PROSITE" id="PS51915">
    <property type="entry name" value="ZAD"/>
    <property type="match status" value="1"/>
</dbReference>
<dbReference type="AlphaFoldDB" id="A0AAV8WDT7"/>
<sequence length="813" mass="90942">MAEIAVKDVCRLCLKTDDLVWVFDKRFQMQSKDSLTDVIHITTGVEVLSKDIISQKICIKCRQITVKMFEFRNTSLKNDKYLREQCHTLLKNKEMKIPNTQVTIKSDKKKPVIPDKKMDTNQNEFDVKSRAKRLKVHPSVRQLFKTYPKIKLPSKCLKYDITPCVSMKMDQVETYFKSRNVNFQECTKLALKLGRVATKKTKASVIGAKGVQTARKHTVAPKLFEKTGENINTLNTRTIDTISLTNISLISSQSNSLRDEIKNLNDNSAPLYISSEVQISVSKKRKFSEIDADEKECKKTNFVQSLGLTPNFSPVQNLLEKTYVTNHSVPVHICEICNSVQYSANNLRRHHHNMHLRCQFCKIRIRSLELKHKHLNNECPVKNIMNNLPVVQMPKVELNVSIRNIYSKAFKDFPPLENRSIAGSCLNVIKAEPARAIDDIGLRVDCSPVLSRPQIVTKGVPNIIEIISDEETSNNKLISTQAAPAIDSNLPQPENIVYNSVSIVRPNIRIKGSQALNYVNSNTDDMKMLKHLLTVYRPVHLITDKNVQTEIPSSSTIFVNGVNMTAHLRLFKSQLFIYKVPVVIKSSTFFHVNYNSTGKQTQIRKKLQLWNDLTPVDIQPSNARAKTPSQSDKSKTVTNTPPRKSDQCGKFKPVTNTFSRTLGQSGKPKAVLNTVPRTSDQGGKSKAVTTTVPRTSDVGMKSKAVTNTMSRTLDQSVKSKAVTDNSNAVLKTTGQPITPTTTKFIRVNASSLCPITTSLLTSPPSNLVSANAKLNSVLQSTSPVAVINMASNAESQPQVDIIRIKNVCDLTGN</sequence>
<accession>A0AAV8WDT7</accession>
<comment type="caution">
    <text evidence="4">The sequence shown here is derived from an EMBL/GenBank/DDBJ whole genome shotgun (WGS) entry which is preliminary data.</text>
</comment>
<proteinExistence type="predicted"/>
<name>A0AAV8WDT7_9CUCU</name>
<evidence type="ECO:0000256" key="2">
    <source>
        <dbReference type="SAM" id="MobiDB-lite"/>
    </source>
</evidence>
<dbReference type="Pfam" id="PF07776">
    <property type="entry name" value="zf-AD"/>
    <property type="match status" value="1"/>
</dbReference>
<dbReference type="InterPro" id="IPR012934">
    <property type="entry name" value="Znf_AD"/>
</dbReference>
<dbReference type="GO" id="GO:0008270">
    <property type="term" value="F:zinc ion binding"/>
    <property type="evidence" value="ECO:0007669"/>
    <property type="project" value="UniProtKB-UniRule"/>
</dbReference>
<feature type="compositionally biased region" description="Polar residues" evidence="2">
    <location>
        <begin position="619"/>
        <end position="642"/>
    </location>
</feature>
<evidence type="ECO:0000259" key="3">
    <source>
        <dbReference type="PROSITE" id="PS51915"/>
    </source>
</evidence>
<keyword evidence="5" id="KW-1185">Reference proteome</keyword>
<dbReference type="Proteomes" id="UP001159042">
    <property type="component" value="Unassembled WGS sequence"/>
</dbReference>
<evidence type="ECO:0000256" key="1">
    <source>
        <dbReference type="PROSITE-ProRule" id="PRU01263"/>
    </source>
</evidence>
<reference evidence="4 5" key="1">
    <citation type="journal article" date="2023" name="Insect Mol. Biol.">
        <title>Genome sequencing provides insights into the evolution of gene families encoding plant cell wall-degrading enzymes in longhorned beetles.</title>
        <authorList>
            <person name="Shin N.R."/>
            <person name="Okamura Y."/>
            <person name="Kirsch R."/>
            <person name="Pauchet Y."/>
        </authorList>
    </citation>
    <scope>NUCLEOTIDE SEQUENCE [LARGE SCALE GENOMIC DNA]</scope>
    <source>
        <strain evidence="4">EAD_L_NR</strain>
    </source>
</reference>
<protein>
    <recommendedName>
        <fullName evidence="3">ZAD domain-containing protein</fullName>
    </recommendedName>
</protein>
<evidence type="ECO:0000313" key="5">
    <source>
        <dbReference type="Proteomes" id="UP001159042"/>
    </source>
</evidence>
<evidence type="ECO:0000313" key="4">
    <source>
        <dbReference type="EMBL" id="KAJ8924498.1"/>
    </source>
</evidence>
<feature type="compositionally biased region" description="Polar residues" evidence="2">
    <location>
        <begin position="675"/>
        <end position="690"/>
    </location>
</feature>
<gene>
    <name evidence="4" type="ORF">NQ315_007295</name>
</gene>
<feature type="domain" description="ZAD" evidence="3">
    <location>
        <begin position="8"/>
        <end position="85"/>
    </location>
</feature>
<organism evidence="4 5">
    <name type="scientific">Exocentrus adspersus</name>
    <dbReference type="NCBI Taxonomy" id="1586481"/>
    <lineage>
        <taxon>Eukaryota</taxon>
        <taxon>Metazoa</taxon>
        <taxon>Ecdysozoa</taxon>
        <taxon>Arthropoda</taxon>
        <taxon>Hexapoda</taxon>
        <taxon>Insecta</taxon>
        <taxon>Pterygota</taxon>
        <taxon>Neoptera</taxon>
        <taxon>Endopterygota</taxon>
        <taxon>Coleoptera</taxon>
        <taxon>Polyphaga</taxon>
        <taxon>Cucujiformia</taxon>
        <taxon>Chrysomeloidea</taxon>
        <taxon>Cerambycidae</taxon>
        <taxon>Lamiinae</taxon>
        <taxon>Acanthocinini</taxon>
        <taxon>Exocentrus</taxon>
    </lineage>
</organism>
<dbReference type="SMART" id="SM00868">
    <property type="entry name" value="zf-AD"/>
    <property type="match status" value="1"/>
</dbReference>
<feature type="region of interest" description="Disordered" evidence="2">
    <location>
        <begin position="618"/>
        <end position="690"/>
    </location>
</feature>
<keyword evidence="1" id="KW-0862">Zinc</keyword>
<feature type="binding site" evidence="1">
    <location>
        <position position="13"/>
    </location>
    <ligand>
        <name>Zn(2+)</name>
        <dbReference type="ChEBI" id="CHEBI:29105"/>
    </ligand>
</feature>